<dbReference type="InterPro" id="IPR027372">
    <property type="entry name" value="Phytase-like_dom"/>
</dbReference>
<proteinExistence type="predicted"/>
<evidence type="ECO:0000259" key="1">
    <source>
        <dbReference type="Pfam" id="PF13449"/>
    </source>
</evidence>
<evidence type="ECO:0000313" key="3">
    <source>
        <dbReference type="Proteomes" id="UP001596220"/>
    </source>
</evidence>
<protein>
    <submittedName>
        <fullName evidence="2">Esterase-like activity of phytase family protein</fullName>
    </submittedName>
</protein>
<dbReference type="RefSeq" id="WP_380638616.1">
    <property type="nucleotide sequence ID" value="NZ_JBHSQO010000027.1"/>
</dbReference>
<dbReference type="Pfam" id="PF13449">
    <property type="entry name" value="Phytase-like"/>
    <property type="match status" value="1"/>
</dbReference>
<keyword evidence="3" id="KW-1185">Reference proteome</keyword>
<name>A0ABW1PBB0_9PSEU</name>
<feature type="domain" description="Phytase-like" evidence="1">
    <location>
        <begin position="5"/>
        <end position="86"/>
    </location>
</feature>
<sequence>MRSGRYTGRRWTYRLDRPEHAIGDAVTVDRNRLPVIERDGAQGVDARVKRVYLVDKRDRDRDGVLDKTLVADLLDVANPRALGGFGRTFTFPVRFPVAGICGACRC</sequence>
<comment type="caution">
    <text evidence="2">The sequence shown here is derived from an EMBL/GenBank/DDBJ whole genome shotgun (WGS) entry which is preliminary data.</text>
</comment>
<organism evidence="2 3">
    <name type="scientific">Saccharothrix lopnurensis</name>
    <dbReference type="NCBI Taxonomy" id="1670621"/>
    <lineage>
        <taxon>Bacteria</taxon>
        <taxon>Bacillati</taxon>
        <taxon>Actinomycetota</taxon>
        <taxon>Actinomycetes</taxon>
        <taxon>Pseudonocardiales</taxon>
        <taxon>Pseudonocardiaceae</taxon>
        <taxon>Saccharothrix</taxon>
    </lineage>
</organism>
<dbReference type="Proteomes" id="UP001596220">
    <property type="component" value="Unassembled WGS sequence"/>
</dbReference>
<evidence type="ECO:0000313" key="2">
    <source>
        <dbReference type="EMBL" id="MFC6092324.1"/>
    </source>
</evidence>
<dbReference type="EMBL" id="JBHSQO010000027">
    <property type="protein sequence ID" value="MFC6092324.1"/>
    <property type="molecule type" value="Genomic_DNA"/>
</dbReference>
<accession>A0ABW1PBB0</accession>
<reference evidence="3" key="1">
    <citation type="journal article" date="2019" name="Int. J. Syst. Evol. Microbiol.">
        <title>The Global Catalogue of Microorganisms (GCM) 10K type strain sequencing project: providing services to taxonomists for standard genome sequencing and annotation.</title>
        <authorList>
            <consortium name="The Broad Institute Genomics Platform"/>
            <consortium name="The Broad Institute Genome Sequencing Center for Infectious Disease"/>
            <person name="Wu L."/>
            <person name="Ma J."/>
        </authorList>
    </citation>
    <scope>NUCLEOTIDE SEQUENCE [LARGE SCALE GENOMIC DNA]</scope>
    <source>
        <strain evidence="3">CGMCC 4.7246</strain>
    </source>
</reference>
<gene>
    <name evidence="2" type="ORF">ACFP3R_23895</name>
</gene>